<accession>A0A1Q3CBB1</accession>
<dbReference type="PANTHER" id="PTHR48434">
    <property type="entry name" value="(RAPE) HYPOTHETICAL PROTEIN"/>
    <property type="match status" value="1"/>
</dbReference>
<evidence type="ECO:0000259" key="1">
    <source>
        <dbReference type="Pfam" id="PF17919"/>
    </source>
</evidence>
<evidence type="ECO:0000313" key="3">
    <source>
        <dbReference type="Proteomes" id="UP000187406"/>
    </source>
</evidence>
<gene>
    <name evidence="2" type="ORF">CFOL_v3_20864</name>
</gene>
<feature type="domain" description="Reverse transcriptase/retrotransposon-derived protein RNase H-like" evidence="1">
    <location>
        <begin position="3"/>
        <end position="86"/>
    </location>
</feature>
<dbReference type="Pfam" id="PF17919">
    <property type="entry name" value="RT_RNaseH_2"/>
    <property type="match status" value="1"/>
</dbReference>
<organism evidence="2 3">
    <name type="scientific">Cephalotus follicularis</name>
    <name type="common">Albany pitcher plant</name>
    <dbReference type="NCBI Taxonomy" id="3775"/>
    <lineage>
        <taxon>Eukaryota</taxon>
        <taxon>Viridiplantae</taxon>
        <taxon>Streptophyta</taxon>
        <taxon>Embryophyta</taxon>
        <taxon>Tracheophyta</taxon>
        <taxon>Spermatophyta</taxon>
        <taxon>Magnoliopsida</taxon>
        <taxon>eudicotyledons</taxon>
        <taxon>Gunneridae</taxon>
        <taxon>Pentapetalae</taxon>
        <taxon>rosids</taxon>
        <taxon>fabids</taxon>
        <taxon>Oxalidales</taxon>
        <taxon>Cephalotaceae</taxon>
        <taxon>Cephalotus</taxon>
    </lineage>
</organism>
<dbReference type="InParanoid" id="A0A1Q3CBB1"/>
<dbReference type="InterPro" id="IPR043502">
    <property type="entry name" value="DNA/RNA_pol_sf"/>
</dbReference>
<reference evidence="3" key="1">
    <citation type="submission" date="2016-04" db="EMBL/GenBank/DDBJ databases">
        <title>Cephalotus genome sequencing.</title>
        <authorList>
            <person name="Fukushima K."/>
            <person name="Hasebe M."/>
            <person name="Fang X."/>
        </authorList>
    </citation>
    <scope>NUCLEOTIDE SEQUENCE [LARGE SCALE GENOMIC DNA]</scope>
    <source>
        <strain evidence="3">cv. St1</strain>
    </source>
</reference>
<dbReference type="InterPro" id="IPR041577">
    <property type="entry name" value="RT_RNaseH_2"/>
</dbReference>
<dbReference type="EMBL" id="BDDD01001615">
    <property type="protein sequence ID" value="GAV77393.1"/>
    <property type="molecule type" value="Genomic_DNA"/>
</dbReference>
<proteinExistence type="predicted"/>
<comment type="caution">
    <text evidence="2">The sequence shown here is derived from an EMBL/GenBank/DDBJ whole genome shotgun (WGS) entry which is preliminary data.</text>
</comment>
<dbReference type="Proteomes" id="UP000187406">
    <property type="component" value="Unassembled WGS sequence"/>
</dbReference>
<dbReference type="PANTHER" id="PTHR48434:SF1">
    <property type="entry name" value="(RAPE) HYPOTHETICAL PROTEIN"/>
    <property type="match status" value="1"/>
</dbReference>
<name>A0A1Q3CBB1_CEPFO</name>
<evidence type="ECO:0000313" key="2">
    <source>
        <dbReference type="EMBL" id="GAV77393.1"/>
    </source>
</evidence>
<feature type="non-terminal residue" evidence="2">
    <location>
        <position position="1"/>
    </location>
</feature>
<keyword evidence="3" id="KW-1185">Reference proteome</keyword>
<dbReference type="AlphaFoldDB" id="A0A1Q3CBB1"/>
<feature type="non-terminal residue" evidence="2">
    <location>
        <position position="391"/>
    </location>
</feature>
<protein>
    <recommendedName>
        <fullName evidence="1">Reverse transcriptase/retrotransposon-derived protein RNase H-like domain-containing protein</fullName>
    </recommendedName>
</protein>
<dbReference type="SUPFAM" id="SSF56672">
    <property type="entry name" value="DNA/RNA polymerases"/>
    <property type="match status" value="1"/>
</dbReference>
<sequence>LIRQIKNYAKEIPCLHLASPLAFKGVETDGSDIRYGGILKQLIDNKEQLVQYTSGTCNNAQRNYATIKKEILAIVLCVKKFQSDLKTTMASKPKNTFKTKQSYSQTSHNTRLLPQTITTIPNEKSLIPVPAKPLTTIYANIVKGEKPTSSQAIITQKYNKPTNKHIQGDYSEFLLTIELEFQRNCQTPLEIAQRVFHNGWNFDSTHPFKTQIFYEYILVDTDSIKISLKTDLKNPFLTTHTSVSKKIITIPEWGQSPHSYRYFSSSFDPPTYNYFDYMDAAFLFQNIENKHSWFFCFDKTFNNNKILPYWFIDWWLFYGPHDAILPNSITDALVTFSNHIEKNPLCPTIITFFIHCRLSWIMYWDYSICQPTPNHLPALYNFFLTKWWNNY</sequence>